<dbReference type="GO" id="GO:0008234">
    <property type="term" value="F:cysteine-type peptidase activity"/>
    <property type="evidence" value="ECO:0007669"/>
    <property type="project" value="UniProtKB-KW"/>
</dbReference>
<dbReference type="EMBL" id="AGYV01000001">
    <property type="protein sequence ID" value="ENY88001.1"/>
    <property type="molecule type" value="Genomic_DNA"/>
</dbReference>
<evidence type="ECO:0000256" key="1">
    <source>
        <dbReference type="ARBA" id="ARBA00007074"/>
    </source>
</evidence>
<dbReference type="PANTHER" id="PTHR47053:SF1">
    <property type="entry name" value="MUREIN DD-ENDOPEPTIDASE MEPH-RELATED"/>
    <property type="match status" value="1"/>
</dbReference>
<dbReference type="Gene3D" id="2.10.270.10">
    <property type="entry name" value="Cholin Binding"/>
    <property type="match status" value="4"/>
</dbReference>
<dbReference type="eggNOG" id="COG5492">
    <property type="taxonomic scope" value="Bacteria"/>
</dbReference>
<evidence type="ECO:0000313" key="7">
    <source>
        <dbReference type="EMBL" id="ENY88001.1"/>
    </source>
</evidence>
<accession>N9WX10</accession>
<reference evidence="7 8" key="1">
    <citation type="submission" date="2013-01" db="EMBL/GenBank/DDBJ databases">
        <title>The Genome Sequence of Clostridium innocuum 2959.</title>
        <authorList>
            <consortium name="The Broad Institute Genome Sequencing Platform"/>
            <person name="Earl A."/>
            <person name="Ward D."/>
            <person name="Feldgarden M."/>
            <person name="Gevers D."/>
            <person name="Courvalin P."/>
            <person name="Lambert T."/>
            <person name="Walker B."/>
            <person name="Young S.K."/>
            <person name="Zeng Q."/>
            <person name="Gargeya S."/>
            <person name="Fitzgerald M."/>
            <person name="Haas B."/>
            <person name="Abouelleil A."/>
            <person name="Alvarado L."/>
            <person name="Arachchi H.M."/>
            <person name="Berlin A.M."/>
            <person name="Chapman S.B."/>
            <person name="Dewar J."/>
            <person name="Goldberg J."/>
            <person name="Griggs A."/>
            <person name="Gujja S."/>
            <person name="Hansen M."/>
            <person name="Howarth C."/>
            <person name="Imamovic A."/>
            <person name="Larimer J."/>
            <person name="McCowan C."/>
            <person name="Murphy C."/>
            <person name="Neiman D."/>
            <person name="Pearson M."/>
            <person name="Priest M."/>
            <person name="Roberts A."/>
            <person name="Saif S."/>
            <person name="Shea T."/>
            <person name="Sisk P."/>
            <person name="Sykes S."/>
            <person name="Wortman J."/>
            <person name="Nusbaum C."/>
            <person name="Birren B."/>
        </authorList>
    </citation>
    <scope>NUCLEOTIDE SEQUENCE [LARGE SCALE GENOMIC DNA]</scope>
    <source>
        <strain evidence="7 8">2959</strain>
    </source>
</reference>
<dbReference type="GO" id="GO:0006508">
    <property type="term" value="P:proteolysis"/>
    <property type="evidence" value="ECO:0007669"/>
    <property type="project" value="UniProtKB-KW"/>
</dbReference>
<dbReference type="Pfam" id="PF00877">
    <property type="entry name" value="NLPC_P60"/>
    <property type="match status" value="1"/>
</dbReference>
<dbReference type="eggNOG" id="COG5263">
    <property type="taxonomic scope" value="Bacteria"/>
</dbReference>
<dbReference type="Proteomes" id="UP000013051">
    <property type="component" value="Unassembled WGS sequence"/>
</dbReference>
<evidence type="ECO:0000313" key="8">
    <source>
        <dbReference type="Proteomes" id="UP000013051"/>
    </source>
</evidence>
<keyword evidence="2" id="KW-0645">Protease</keyword>
<dbReference type="AlphaFoldDB" id="N9WX10"/>
<dbReference type="InterPro" id="IPR051202">
    <property type="entry name" value="Peptidase_C40"/>
</dbReference>
<dbReference type="InterPro" id="IPR038765">
    <property type="entry name" value="Papain-like_cys_pep_sf"/>
</dbReference>
<dbReference type="Pfam" id="PF19127">
    <property type="entry name" value="Choline_bind_3"/>
    <property type="match status" value="1"/>
</dbReference>
<sequence>MKTLIILSTVISCMGGQVLPAIPLRQEAPPVVSSVASIDSHIVVKNGKAYYMENGKVLMGLFSRNNKTYYAPEWDKGALKTGLQLVNGKKYYFDEVTYAQRTGIVEVSYGSNTQKHYFLSNGGIAMGLYTDNKGDTYYFAGTNGVLVYGLQNINGKKYYFDEKTGKQKVGLVTIDYGNGKQTHYFLKDGGVATGLYTDNKGDTYYFAGNNGIMAYGLQNINGKKYYFDEKTGKQKIGFVTINYEKGEQTHYFLKNGGIKQNGFEVIDGKKYYFAKDSGIMYKDIKIINDKKYYFHPKTGELLNGIYRANNGFTYYFDENTASGVRTGLQTYQGDTYLFHKESGIMLTGLFSVGKDLYCFDETSGKALKNTSYNLYHVIIQFNNKGIMMNHYIDDDYKDDVRPNIINKALDKIGVRYTTDPDGYVCSSFVTFAYENLDIDLWDYRAESFEQAMFVKNNNKEITREQLKPGDLIFWSKPNCGDPECDHTDQVHHIAIYLGNNKVIEANETFGLVDVQDITSDDNYVLYSYGNIIPQELESLEAPEKLEVTPGTNDKLNITWESNELADGYILYRKDPNETIYKQIAKITGNMNTSYADTATKRSLYSYKIASYKNVKGKEKVSEMSMAVDGMRLLDAANNLNAVPAGKNKVKISWDKVENAEGYIVYRRIGNGNFEYRYMVKGTEYTDTTASNSEYNYYRIYPYVTLNGKRQLGVAGNYVYQKGGLAAVNNLNAVPAGNNKVKISWDKVEDAEGYIVYRRIGNGNFEYRYMVKGTEYTDTTASNNEYNFYRVYPYITENGKRQLGVAGNYVYQKGGLAAANNLNAVPAGKNKVKISWDKVEDAEGYIVYRRIGNGNFEYRYMVKGTEYTDTTASNNEHNFYRVYPYITENGKRQLGVAGNYVYQKGGLAAVNNLNAVPAGKNKVKISWDKVEDAEGYIVYRRIGNGNFEYRYMVKGTEYTDTTASNNEYNFYRVYPYITENGKRQLGVAGNYVYQKGGLAAANNLNAVPAGKNKVKISWDKVEDAEGYIVYRRIGNGNFEYRYMVKGTEYTDTTASNNEHNFYRVYPYITENGKRQLGVAGNYVYQKGGLAAVNNLNAVPAGKNKVKISWDKVEDAEGYIVYRRIGNGNFEYRYMIKGTEYTDTTASNNEYNFYRVYPYITEKGNRILGPSNMYKYAKGN</sequence>
<proteinExistence type="inferred from homology"/>
<dbReference type="eggNOG" id="COG0791">
    <property type="taxonomic scope" value="Bacteria"/>
</dbReference>
<dbReference type="PANTHER" id="PTHR47053">
    <property type="entry name" value="MUREIN DD-ENDOPEPTIDASE MEPH-RELATED"/>
    <property type="match status" value="1"/>
</dbReference>
<dbReference type="SUPFAM" id="SSF49265">
    <property type="entry name" value="Fibronectin type III"/>
    <property type="match status" value="3"/>
</dbReference>
<keyword evidence="5" id="KW-0788">Thiol protease</keyword>
<evidence type="ECO:0000259" key="6">
    <source>
        <dbReference type="PROSITE" id="PS51935"/>
    </source>
</evidence>
<keyword evidence="8" id="KW-1185">Reference proteome</keyword>
<dbReference type="HOGENOM" id="CLU_300491_0_0_9"/>
<dbReference type="SUPFAM" id="SSF54001">
    <property type="entry name" value="Cysteine proteinases"/>
    <property type="match status" value="1"/>
</dbReference>
<dbReference type="InterPro" id="IPR003961">
    <property type="entry name" value="FN3_dom"/>
</dbReference>
<dbReference type="InterPro" id="IPR013783">
    <property type="entry name" value="Ig-like_fold"/>
</dbReference>
<evidence type="ECO:0000256" key="4">
    <source>
        <dbReference type="ARBA" id="ARBA00022801"/>
    </source>
</evidence>
<feature type="domain" description="NlpC/P60" evidence="6">
    <location>
        <begin position="390"/>
        <end position="535"/>
    </location>
</feature>
<protein>
    <recommendedName>
        <fullName evidence="6">NlpC/P60 domain-containing protein</fullName>
    </recommendedName>
</protein>
<keyword evidence="3" id="KW-0677">Repeat</keyword>
<evidence type="ECO:0000256" key="2">
    <source>
        <dbReference type="ARBA" id="ARBA00022670"/>
    </source>
</evidence>
<dbReference type="Pfam" id="PF01473">
    <property type="entry name" value="Choline_bind_1"/>
    <property type="match status" value="3"/>
</dbReference>
<keyword evidence="4" id="KW-0378">Hydrolase</keyword>
<dbReference type="InterPro" id="IPR000064">
    <property type="entry name" value="NLP_P60_dom"/>
</dbReference>
<dbReference type="SMART" id="SM00060">
    <property type="entry name" value="FN3"/>
    <property type="match status" value="7"/>
</dbReference>
<evidence type="ECO:0000256" key="5">
    <source>
        <dbReference type="ARBA" id="ARBA00022807"/>
    </source>
</evidence>
<dbReference type="SUPFAM" id="SSF69360">
    <property type="entry name" value="Cell wall binding repeat"/>
    <property type="match status" value="2"/>
</dbReference>
<comment type="similarity">
    <text evidence="1">Belongs to the peptidase C40 family.</text>
</comment>
<dbReference type="PROSITE" id="PS51935">
    <property type="entry name" value="NLPC_P60"/>
    <property type="match status" value="1"/>
</dbReference>
<comment type="caution">
    <text evidence="7">The sequence shown here is derived from an EMBL/GenBank/DDBJ whole genome shotgun (WGS) entry which is preliminary data.</text>
</comment>
<dbReference type="InterPro" id="IPR036116">
    <property type="entry name" value="FN3_sf"/>
</dbReference>
<organism evidence="7 8">
    <name type="scientific">[Clostridium] innocuum 2959</name>
    <dbReference type="NCBI Taxonomy" id="999413"/>
    <lineage>
        <taxon>Bacteria</taxon>
        <taxon>Bacillati</taxon>
        <taxon>Bacillota</taxon>
        <taxon>Clostridia</taxon>
        <taxon>Eubacteriales</taxon>
        <taxon>Clostridiaceae</taxon>
        <taxon>Clostridium</taxon>
    </lineage>
</organism>
<dbReference type="InterPro" id="IPR018337">
    <property type="entry name" value="Cell_wall/Cho-bd_repeat"/>
</dbReference>
<dbReference type="PATRIC" id="fig|999413.4.peg.475"/>
<dbReference type="Gene3D" id="3.90.1720.10">
    <property type="entry name" value="endopeptidase domain like (from Nostoc punctiforme)"/>
    <property type="match status" value="1"/>
</dbReference>
<dbReference type="Gene3D" id="2.60.40.10">
    <property type="entry name" value="Immunoglobulins"/>
    <property type="match status" value="7"/>
</dbReference>
<name>N9WX10_CLOIN</name>
<dbReference type="RefSeq" id="WP_002606151.1">
    <property type="nucleotide sequence ID" value="NZ_KB850943.1"/>
</dbReference>
<gene>
    <name evidence="7" type="ORF">HMPREF1094_00452</name>
</gene>
<evidence type="ECO:0000256" key="3">
    <source>
        <dbReference type="ARBA" id="ARBA00022737"/>
    </source>
</evidence>